<dbReference type="PANTHER" id="PTHR46577:SF1">
    <property type="entry name" value="HTH-TYPE TRANSCRIPTIONAL REGULATORY PROTEIN GABR"/>
    <property type="match status" value="1"/>
</dbReference>
<dbReference type="InterPro" id="IPR015424">
    <property type="entry name" value="PyrdxlP-dep_Trfase"/>
</dbReference>
<evidence type="ECO:0000256" key="2">
    <source>
        <dbReference type="ARBA" id="ARBA00022898"/>
    </source>
</evidence>
<dbReference type="Proteomes" id="UP001196870">
    <property type="component" value="Unassembled WGS sequence"/>
</dbReference>
<dbReference type="InterPro" id="IPR015421">
    <property type="entry name" value="PyrdxlP-dep_Trfase_major"/>
</dbReference>
<dbReference type="PANTHER" id="PTHR46577">
    <property type="entry name" value="HTH-TYPE TRANSCRIPTIONAL REGULATORY PROTEIN GABR"/>
    <property type="match status" value="1"/>
</dbReference>
<dbReference type="SMART" id="SM00345">
    <property type="entry name" value="HTH_GNTR"/>
    <property type="match status" value="1"/>
</dbReference>
<dbReference type="Pfam" id="PF00392">
    <property type="entry name" value="GntR"/>
    <property type="match status" value="1"/>
</dbReference>
<organism evidence="7 8">
    <name type="scientific">Plastoroseomonas hellenica</name>
    <dbReference type="NCBI Taxonomy" id="2687306"/>
    <lineage>
        <taxon>Bacteria</taxon>
        <taxon>Pseudomonadati</taxon>
        <taxon>Pseudomonadota</taxon>
        <taxon>Alphaproteobacteria</taxon>
        <taxon>Acetobacterales</taxon>
        <taxon>Acetobacteraceae</taxon>
        <taxon>Plastoroseomonas</taxon>
    </lineage>
</organism>
<dbReference type="SUPFAM" id="SSF53383">
    <property type="entry name" value="PLP-dependent transferases"/>
    <property type="match status" value="1"/>
</dbReference>
<protein>
    <submittedName>
        <fullName evidence="7">PLP-dependent aminotransferase family protein</fullName>
    </submittedName>
</protein>
<dbReference type="GO" id="GO:0008483">
    <property type="term" value="F:transaminase activity"/>
    <property type="evidence" value="ECO:0007669"/>
    <property type="project" value="UniProtKB-KW"/>
</dbReference>
<evidence type="ECO:0000259" key="6">
    <source>
        <dbReference type="PROSITE" id="PS50949"/>
    </source>
</evidence>
<dbReference type="InterPro" id="IPR004839">
    <property type="entry name" value="Aminotransferase_I/II_large"/>
</dbReference>
<dbReference type="EMBL" id="JAAGBB010000040">
    <property type="protein sequence ID" value="MBR0667755.1"/>
    <property type="molecule type" value="Genomic_DNA"/>
</dbReference>
<comment type="caution">
    <text evidence="7">The sequence shown here is derived from an EMBL/GenBank/DDBJ whole genome shotgun (WGS) entry which is preliminary data.</text>
</comment>
<comment type="similarity">
    <text evidence="1">In the C-terminal section; belongs to the class-I pyridoxal-phosphate-dependent aminotransferase family.</text>
</comment>
<accession>A0ABS5F6K5</accession>
<dbReference type="InterPro" id="IPR051446">
    <property type="entry name" value="HTH_trans_reg/aminotransferase"/>
</dbReference>
<dbReference type="RefSeq" id="WP_211855532.1">
    <property type="nucleotide sequence ID" value="NZ_JAAGBB010000040.1"/>
</dbReference>
<dbReference type="CDD" id="cd07377">
    <property type="entry name" value="WHTH_GntR"/>
    <property type="match status" value="1"/>
</dbReference>
<sequence>MRLPSPWAPRLAPEPGAPSERLVAALSADIIDGRLGSGARLPAHRDLAWRLGIGVGTVTKAYAVLERRGLVRSVRGSGTFVAVAEARRGPLIDLSQNVPAAVLRERLLSRTLSAIARRVDSGLFNAYPPVGGHDEHRRQMARWFAGLGIAADPARLLLTVGAQHAIAVAFSAACGRDGAIYTEAQTYAGAIALARHQGLRLAGLAMDAEGLLPEALDRALARHAGGQAAVYLMPTQQNPTTSTMTRARREAIIAICRARDAVIVEDDVYTLAAAPELPALVTLAPERTIYVNGLSKTLNPALRIGALLLPEGLRGRAEAVLRATALMVSSMSCAVMQQWLLDGTAETVRRAIQDEARRRNALARSFLGAAIAPARQDGHHVWLPMPQPEAEQLETVARALGVVVTPPASTTAAPEVAGAGVRLCIGAPSMAELTTGLATIAGILAQRSEGASLPAAAIG</sequence>
<dbReference type="CDD" id="cd00609">
    <property type="entry name" value="AAT_like"/>
    <property type="match status" value="1"/>
</dbReference>
<keyword evidence="5" id="KW-0804">Transcription</keyword>
<keyword evidence="7" id="KW-0808">Transferase</keyword>
<dbReference type="Pfam" id="PF00155">
    <property type="entry name" value="Aminotran_1_2"/>
    <property type="match status" value="1"/>
</dbReference>
<feature type="domain" description="HTH gntR-type" evidence="6">
    <location>
        <begin position="16"/>
        <end position="84"/>
    </location>
</feature>
<keyword evidence="7" id="KW-0032">Aminotransferase</keyword>
<dbReference type="Gene3D" id="3.40.640.10">
    <property type="entry name" value="Type I PLP-dependent aspartate aminotransferase-like (Major domain)"/>
    <property type="match status" value="1"/>
</dbReference>
<dbReference type="PROSITE" id="PS50949">
    <property type="entry name" value="HTH_GNTR"/>
    <property type="match status" value="1"/>
</dbReference>
<evidence type="ECO:0000256" key="5">
    <source>
        <dbReference type="ARBA" id="ARBA00023163"/>
    </source>
</evidence>
<dbReference type="SUPFAM" id="SSF46785">
    <property type="entry name" value="Winged helix' DNA-binding domain"/>
    <property type="match status" value="1"/>
</dbReference>
<evidence type="ECO:0000313" key="8">
    <source>
        <dbReference type="Proteomes" id="UP001196870"/>
    </source>
</evidence>
<keyword evidence="3" id="KW-0805">Transcription regulation</keyword>
<gene>
    <name evidence="7" type="ORF">GXW71_25590</name>
</gene>
<dbReference type="InterPro" id="IPR036390">
    <property type="entry name" value="WH_DNA-bd_sf"/>
</dbReference>
<keyword evidence="8" id="KW-1185">Reference proteome</keyword>
<dbReference type="InterPro" id="IPR036388">
    <property type="entry name" value="WH-like_DNA-bd_sf"/>
</dbReference>
<keyword evidence="4" id="KW-0238">DNA-binding</keyword>
<dbReference type="InterPro" id="IPR000524">
    <property type="entry name" value="Tscrpt_reg_HTH_GntR"/>
</dbReference>
<evidence type="ECO:0000313" key="7">
    <source>
        <dbReference type="EMBL" id="MBR0667755.1"/>
    </source>
</evidence>
<proteinExistence type="inferred from homology"/>
<evidence type="ECO:0000256" key="4">
    <source>
        <dbReference type="ARBA" id="ARBA00023125"/>
    </source>
</evidence>
<evidence type="ECO:0000256" key="1">
    <source>
        <dbReference type="ARBA" id="ARBA00005384"/>
    </source>
</evidence>
<name>A0ABS5F6K5_9PROT</name>
<keyword evidence="2" id="KW-0663">Pyridoxal phosphate</keyword>
<dbReference type="Gene3D" id="1.10.10.10">
    <property type="entry name" value="Winged helix-like DNA-binding domain superfamily/Winged helix DNA-binding domain"/>
    <property type="match status" value="1"/>
</dbReference>
<reference evidence="8" key="1">
    <citation type="journal article" date="2021" name="Syst. Appl. Microbiol.">
        <title>Roseomonas hellenica sp. nov., isolated from roots of wild-growing Alkanna tinctoria.</title>
        <authorList>
            <person name="Rat A."/>
            <person name="Naranjo H.D."/>
            <person name="Lebbe L."/>
            <person name="Cnockaert M."/>
            <person name="Krigas N."/>
            <person name="Grigoriadou K."/>
            <person name="Maloupa E."/>
            <person name="Willems A."/>
        </authorList>
    </citation>
    <scope>NUCLEOTIDE SEQUENCE [LARGE SCALE GENOMIC DNA]</scope>
    <source>
        <strain evidence="8">LMG 31523</strain>
    </source>
</reference>
<evidence type="ECO:0000256" key="3">
    <source>
        <dbReference type="ARBA" id="ARBA00023015"/>
    </source>
</evidence>